<organism evidence="1 2">
    <name type="scientific">Inconstantimicrobium mannanitabidum</name>
    <dbReference type="NCBI Taxonomy" id="1604901"/>
    <lineage>
        <taxon>Bacteria</taxon>
        <taxon>Bacillati</taxon>
        <taxon>Bacillota</taxon>
        <taxon>Clostridia</taxon>
        <taxon>Eubacteriales</taxon>
        <taxon>Clostridiaceae</taxon>
        <taxon>Inconstantimicrobium</taxon>
    </lineage>
</organism>
<evidence type="ECO:0000313" key="2">
    <source>
        <dbReference type="Proteomes" id="UP001058074"/>
    </source>
</evidence>
<reference evidence="1" key="1">
    <citation type="journal article" date="2025" name="Int. J. Syst. Evol. Microbiol.">
        <title>Inconstantimicrobium mannanitabidum sp. nov., a novel member of the family Clostridiaceae isolated from anoxic soil under the treatment of reductive soil disinfestation.</title>
        <authorList>
            <person name="Ueki A."/>
            <person name="Tonouchi A."/>
            <person name="Honma S."/>
            <person name="Kaku N."/>
            <person name="Ueki K."/>
        </authorList>
    </citation>
    <scope>NUCLEOTIDE SEQUENCE</scope>
    <source>
        <strain evidence="1">TW13</strain>
    </source>
</reference>
<accession>A0ACB5RGC9</accession>
<gene>
    <name evidence="1" type="ORF">rsdtw13_33660</name>
</gene>
<proteinExistence type="predicted"/>
<protein>
    <submittedName>
        <fullName evidence="1">Uncharacterized protein</fullName>
    </submittedName>
</protein>
<sequence length="270" mass="30870">MRKFMTLIDIEMNRIFKVFLPALLIYIILGVGNSIIKANNIMNSYKDKAKIAGQSVEEYFKKVPYDQVTIKSVCYDNYVINYGIALVIFGVLAYSLMIWYREWFGNNKTIYTLLVLPFNRTKIYAAKFITIIAMLLCSISAFMFTLIGFYVVNKKIIIQQAIAPYKLKDVIGENGIYSKGLSLNGLLVITALAIISFLFFFCAMERSFRIKGLILGLILGGVILGVTILIFTQKNLYYIEKKWMISGFYFITMIGTIVYCNYLLKNKVAV</sequence>
<dbReference type="Proteomes" id="UP001058074">
    <property type="component" value="Unassembled WGS sequence"/>
</dbReference>
<name>A0ACB5RGC9_9CLOT</name>
<keyword evidence="2" id="KW-1185">Reference proteome</keyword>
<evidence type="ECO:0000313" key="1">
    <source>
        <dbReference type="EMBL" id="GKX68108.1"/>
    </source>
</evidence>
<comment type="caution">
    <text evidence="1">The sequence shown here is derived from an EMBL/GenBank/DDBJ whole genome shotgun (WGS) entry which is preliminary data.</text>
</comment>
<dbReference type="EMBL" id="BROD01000001">
    <property type="protein sequence ID" value="GKX68108.1"/>
    <property type="molecule type" value="Genomic_DNA"/>
</dbReference>